<dbReference type="InterPro" id="IPR029063">
    <property type="entry name" value="SAM-dependent_MTases_sf"/>
</dbReference>
<keyword evidence="6" id="KW-1185">Reference proteome</keyword>
<dbReference type="Pfam" id="PF08241">
    <property type="entry name" value="Methyltransf_11"/>
    <property type="match status" value="1"/>
</dbReference>
<gene>
    <name evidence="5" type="ORF">C5689_10380</name>
</gene>
<keyword evidence="2" id="KW-0808">Transferase</keyword>
<dbReference type="SUPFAM" id="SSF53335">
    <property type="entry name" value="S-adenosyl-L-methionine-dependent methyltransferases"/>
    <property type="match status" value="1"/>
</dbReference>
<dbReference type="InterPro" id="IPR013216">
    <property type="entry name" value="Methyltransf_11"/>
</dbReference>
<evidence type="ECO:0000256" key="1">
    <source>
        <dbReference type="ARBA" id="ARBA00022603"/>
    </source>
</evidence>
<accession>A0A2U1SQU2</accession>
<name>A0A2U1SQU2_METSR</name>
<keyword evidence="3" id="KW-0949">S-adenosyl-L-methionine</keyword>
<feature type="domain" description="Methyltransferase type 11" evidence="4">
    <location>
        <begin position="102"/>
        <end position="195"/>
    </location>
</feature>
<dbReference type="CDD" id="cd02440">
    <property type="entry name" value="AdoMet_MTases"/>
    <property type="match status" value="1"/>
</dbReference>
<reference evidence="5 6" key="1">
    <citation type="journal article" date="2018" name="Appl. Microbiol. Biotechnol.">
        <title>Co-cultivation of the strictly anaerobic methanogen Methanosarcina barkeri with aerobic methanotrophs in an oxygen-limited membrane bioreactor.</title>
        <authorList>
            <person name="In 't Zandt M.H."/>
            <person name="van den Bosch T.J.M."/>
            <person name="Rijkers R."/>
            <person name="van Kessel M.A.H.J."/>
            <person name="Jetten M.S.M."/>
            <person name="Welte C.U."/>
        </authorList>
    </citation>
    <scope>NUCLEOTIDE SEQUENCE [LARGE SCALE GENOMIC DNA]</scope>
    <source>
        <strain evidence="5 6">DSM 17706</strain>
    </source>
</reference>
<dbReference type="GO" id="GO:0032259">
    <property type="term" value="P:methylation"/>
    <property type="evidence" value="ECO:0007669"/>
    <property type="project" value="UniProtKB-KW"/>
</dbReference>
<protein>
    <recommendedName>
        <fullName evidence="4">Methyltransferase type 11 domain-containing protein</fullName>
    </recommendedName>
</protein>
<dbReference type="GO" id="GO:0008757">
    <property type="term" value="F:S-adenosylmethionine-dependent methyltransferase activity"/>
    <property type="evidence" value="ECO:0007669"/>
    <property type="project" value="InterPro"/>
</dbReference>
<evidence type="ECO:0000259" key="4">
    <source>
        <dbReference type="Pfam" id="PF08241"/>
    </source>
</evidence>
<dbReference type="OrthoDB" id="9787738at2"/>
<evidence type="ECO:0000313" key="6">
    <source>
        <dbReference type="Proteomes" id="UP000245137"/>
    </source>
</evidence>
<organism evidence="5 6">
    <name type="scientific">Methylosinus sporium</name>
    <dbReference type="NCBI Taxonomy" id="428"/>
    <lineage>
        <taxon>Bacteria</taxon>
        <taxon>Pseudomonadati</taxon>
        <taxon>Pseudomonadota</taxon>
        <taxon>Alphaproteobacteria</taxon>
        <taxon>Hyphomicrobiales</taxon>
        <taxon>Methylocystaceae</taxon>
        <taxon>Methylosinus</taxon>
    </lineage>
</organism>
<dbReference type="RefSeq" id="WP_108917208.1">
    <property type="nucleotide sequence ID" value="NZ_BGJY01000010.1"/>
</dbReference>
<dbReference type="Gene3D" id="3.40.50.150">
    <property type="entry name" value="Vaccinia Virus protein VP39"/>
    <property type="match status" value="1"/>
</dbReference>
<proteinExistence type="predicted"/>
<dbReference type="Proteomes" id="UP000245137">
    <property type="component" value="Unassembled WGS sequence"/>
</dbReference>
<evidence type="ECO:0000256" key="2">
    <source>
        <dbReference type="ARBA" id="ARBA00022679"/>
    </source>
</evidence>
<dbReference type="PANTHER" id="PTHR43464:SF19">
    <property type="entry name" value="UBIQUINONE BIOSYNTHESIS O-METHYLTRANSFERASE, MITOCHONDRIAL"/>
    <property type="match status" value="1"/>
</dbReference>
<comment type="caution">
    <text evidence="5">The sequence shown here is derived from an EMBL/GenBank/DDBJ whole genome shotgun (WGS) entry which is preliminary data.</text>
</comment>
<dbReference type="AlphaFoldDB" id="A0A2U1SQU2"/>
<keyword evidence="1" id="KW-0489">Methyltransferase</keyword>
<dbReference type="EMBL" id="PUIV01000013">
    <property type="protein sequence ID" value="PWB93987.1"/>
    <property type="molecule type" value="Genomic_DNA"/>
</dbReference>
<evidence type="ECO:0000256" key="3">
    <source>
        <dbReference type="ARBA" id="ARBA00022691"/>
    </source>
</evidence>
<dbReference type="PANTHER" id="PTHR43464">
    <property type="entry name" value="METHYLTRANSFERASE"/>
    <property type="match status" value="1"/>
</dbReference>
<evidence type="ECO:0000313" key="5">
    <source>
        <dbReference type="EMBL" id="PWB93987.1"/>
    </source>
</evidence>
<sequence>MEKLECSFRERRFLGLGDPMVYAEKRIDALAAPDVQQGNKKWWTSNTMSYDWKDQVRLEKFSRQWFDEIDRRFLAGARLFSAQENPFYELMETSSLEGKRVLEIGCGMGFHAELLSRAGAVLTTVDISPTSVEATRARFAVKGLNADIFEMDAEALAFPDDSFDLVWSWGVIHHSSRTGRIVREIERVLKPGGSVKLMVYNLGGMSAYLTMMMRYSLKFWSGSSVDEELWRSSDGFTARFYSKDLLADLLYTFFEHVDIETFGQEADAIPLPRQLRPIARLFISNAKQRELARQRGALLFAAARKRS</sequence>